<dbReference type="PANTHER" id="PTHR10840">
    <property type="entry name" value="PROGRAMMED CELL DEATH PROTEIN 5"/>
    <property type="match status" value="1"/>
</dbReference>
<name>A0A9Y1BPQ9_9ARCH</name>
<protein>
    <recommendedName>
        <fullName evidence="3">DNA-binding protein K9W46_09600</fullName>
    </recommendedName>
</protein>
<evidence type="ECO:0000256" key="1">
    <source>
        <dbReference type="ARBA" id="ARBA00010490"/>
    </source>
</evidence>
<evidence type="ECO:0000256" key="3">
    <source>
        <dbReference type="HAMAP-Rule" id="MF_00026"/>
    </source>
</evidence>
<dbReference type="Proteomes" id="UP001200513">
    <property type="component" value="Chromosome"/>
</dbReference>
<dbReference type="GO" id="GO:0003677">
    <property type="term" value="F:DNA binding"/>
    <property type="evidence" value="ECO:0007669"/>
    <property type="project" value="UniProtKB-UniRule"/>
</dbReference>
<dbReference type="InterPro" id="IPR036883">
    <property type="entry name" value="PDCD5-like_sf"/>
</dbReference>
<dbReference type="NCBIfam" id="NF003268">
    <property type="entry name" value="PRK04239.1"/>
    <property type="match status" value="1"/>
</dbReference>
<dbReference type="PIRSF" id="PIRSF015730">
    <property type="entry name" value="TFAR19"/>
    <property type="match status" value="1"/>
</dbReference>
<dbReference type="PANTHER" id="PTHR10840:SF0">
    <property type="entry name" value="PROGRAMMED CELL DEATH PROTEIN 5"/>
    <property type="match status" value="1"/>
</dbReference>
<evidence type="ECO:0000313" key="4">
    <source>
        <dbReference type="EMBL" id="UJG42635.1"/>
    </source>
</evidence>
<accession>A0A9Y1BPQ9</accession>
<dbReference type="SUPFAM" id="SSF46950">
    <property type="entry name" value="Double-stranded DNA-binding domain"/>
    <property type="match status" value="1"/>
</dbReference>
<dbReference type="HAMAP" id="MF_00026">
    <property type="entry name" value="dsDNA_bind"/>
    <property type="match status" value="1"/>
</dbReference>
<dbReference type="AlphaFoldDB" id="A0A9Y1BPQ9"/>
<dbReference type="Gene3D" id="1.10.8.140">
    <property type="entry name" value="PDCD5-like"/>
    <property type="match status" value="1"/>
</dbReference>
<dbReference type="InterPro" id="IPR002836">
    <property type="entry name" value="PDCD5-like"/>
</dbReference>
<comment type="similarity">
    <text evidence="1 3">Belongs to the PDCD5 family.</text>
</comment>
<reference evidence="4" key="1">
    <citation type="journal article" date="2022" name="Nat. Microbiol.">
        <title>Unique mobile elements and scalable gene flow at the prokaryote-eukaryote boundary revealed by circularized Asgard archaea genomes.</title>
        <authorList>
            <person name="Wu F."/>
            <person name="Speth D.R."/>
            <person name="Philosof A."/>
            <person name="Cremiere A."/>
            <person name="Narayanan A."/>
            <person name="Barco R.A."/>
            <person name="Connon S.A."/>
            <person name="Amend J.P."/>
            <person name="Antoshechkin I.A."/>
            <person name="Orphan V.J."/>
        </authorList>
    </citation>
    <scope>NUCLEOTIDE SEQUENCE</scope>
    <source>
        <strain evidence="4">PR6</strain>
    </source>
</reference>
<dbReference type="EMBL" id="CP084167">
    <property type="protein sequence ID" value="UJG42635.1"/>
    <property type="molecule type" value="Genomic_DNA"/>
</dbReference>
<dbReference type="GO" id="GO:0005829">
    <property type="term" value="C:cytosol"/>
    <property type="evidence" value="ECO:0007669"/>
    <property type="project" value="TreeGrafter"/>
</dbReference>
<organism evidence="4">
    <name type="scientific">Candidatus Heimdallarchaeum endolithica</name>
    <dbReference type="NCBI Taxonomy" id="2876572"/>
    <lineage>
        <taxon>Archaea</taxon>
        <taxon>Promethearchaeati</taxon>
        <taxon>Candidatus Heimdallarchaeota</taxon>
        <taxon>Candidatus Heimdallarchaeia (ex Rinke et al. 2021) (nom. nud.)</taxon>
        <taxon>Candidatus Heimdallarchaeales</taxon>
        <taxon>Candidatus Heimdallarchaeaceae</taxon>
        <taxon>Candidatus Heimdallarchaeum</taxon>
    </lineage>
</organism>
<dbReference type="InterPro" id="IPR022889">
    <property type="entry name" value="DNA_bind_arc"/>
</dbReference>
<evidence type="ECO:0000256" key="2">
    <source>
        <dbReference type="ARBA" id="ARBA00023125"/>
    </source>
</evidence>
<sequence length="112" mass="13155">MGYDEELEEIRRRKLAQLQQNEAVRQMQKEQEANIEAQKQTILRQILTEDARQRLANVKLVRPQLAESVELQLIQLAQQGALRSKVNDAQLKELLKKLQGQNRETKIDIRRI</sequence>
<keyword evidence="2 3" id="KW-0238">DNA-binding</keyword>
<gene>
    <name evidence="4" type="ORF">K9W46_09600</name>
</gene>
<proteinExistence type="inferred from homology"/>
<dbReference type="Pfam" id="PF01984">
    <property type="entry name" value="dsDNA_bind"/>
    <property type="match status" value="1"/>
</dbReference>